<comment type="similarity">
    <text evidence="1">Belongs to the pyrroline-5-carboxylate reductase family.</text>
</comment>
<keyword evidence="4" id="KW-1185">Reference proteome</keyword>
<dbReference type="Gene3D" id="3.40.50.720">
    <property type="entry name" value="NAD(P)-binding Rossmann-like Domain"/>
    <property type="match status" value="1"/>
</dbReference>
<dbReference type="PANTHER" id="PTHR11645">
    <property type="entry name" value="PYRROLINE-5-CARBOXYLATE REDUCTASE"/>
    <property type="match status" value="1"/>
</dbReference>
<protein>
    <submittedName>
        <fullName evidence="3">Pyrroline-5-carboxylate reductase</fullName>
    </submittedName>
</protein>
<dbReference type="InterPro" id="IPR036291">
    <property type="entry name" value="NAD(P)-bd_dom_sf"/>
</dbReference>
<organism evidence="3 4">
    <name type="scientific">Roseovarius albus</name>
    <dbReference type="NCBI Taxonomy" id="1247867"/>
    <lineage>
        <taxon>Bacteria</taxon>
        <taxon>Pseudomonadati</taxon>
        <taxon>Pseudomonadota</taxon>
        <taxon>Alphaproteobacteria</taxon>
        <taxon>Rhodobacterales</taxon>
        <taxon>Roseobacteraceae</taxon>
        <taxon>Roseovarius</taxon>
    </lineage>
</organism>
<feature type="domain" description="Pyrroline-5-carboxylate reductase catalytic N-terminal" evidence="2">
    <location>
        <begin position="2"/>
        <end position="91"/>
    </location>
</feature>
<dbReference type="PANTHER" id="PTHR11645:SF13">
    <property type="entry name" value="PYRROLINE-5-CARBOXYLATE REDUCTASE CATALYTIC N-TERMINAL DOMAIN-CONTAINING PROTEIN"/>
    <property type="match status" value="1"/>
</dbReference>
<evidence type="ECO:0000256" key="1">
    <source>
        <dbReference type="ARBA" id="ARBA00005525"/>
    </source>
</evidence>
<dbReference type="OrthoDB" id="9805754at2"/>
<proteinExistence type="inferred from homology"/>
<evidence type="ECO:0000313" key="3">
    <source>
        <dbReference type="EMBL" id="SLN62371.1"/>
    </source>
</evidence>
<dbReference type="GO" id="GO:0055129">
    <property type="term" value="P:L-proline biosynthetic process"/>
    <property type="evidence" value="ECO:0007669"/>
    <property type="project" value="TreeGrafter"/>
</dbReference>
<dbReference type="Pfam" id="PF03807">
    <property type="entry name" value="F420_oxidored"/>
    <property type="match status" value="1"/>
</dbReference>
<evidence type="ECO:0000259" key="2">
    <source>
        <dbReference type="Pfam" id="PF03807"/>
    </source>
</evidence>
<dbReference type="Proteomes" id="UP000193061">
    <property type="component" value="Unassembled WGS sequence"/>
</dbReference>
<dbReference type="SUPFAM" id="SSF51735">
    <property type="entry name" value="NAD(P)-binding Rossmann-fold domains"/>
    <property type="match status" value="1"/>
</dbReference>
<accession>A0A1X6ZVM7</accession>
<dbReference type="InterPro" id="IPR028939">
    <property type="entry name" value="P5C_Rdtase_cat_N"/>
</dbReference>
<dbReference type="RefSeq" id="WP_085806942.1">
    <property type="nucleotide sequence ID" value="NZ_FWFX01000011.1"/>
</dbReference>
<evidence type="ECO:0000313" key="4">
    <source>
        <dbReference type="Proteomes" id="UP000193061"/>
    </source>
</evidence>
<reference evidence="3 4" key="1">
    <citation type="submission" date="2017-03" db="EMBL/GenBank/DDBJ databases">
        <authorList>
            <person name="Afonso C.L."/>
            <person name="Miller P.J."/>
            <person name="Scott M.A."/>
            <person name="Spackman E."/>
            <person name="Goraichik I."/>
            <person name="Dimitrov K.M."/>
            <person name="Suarez D.L."/>
            <person name="Swayne D.E."/>
        </authorList>
    </citation>
    <scope>NUCLEOTIDE SEQUENCE [LARGE SCALE GENOMIC DNA]</scope>
    <source>
        <strain evidence="3 4">CECT 7450</strain>
    </source>
</reference>
<gene>
    <name evidence="3" type="ORF">ROA7450_03266</name>
</gene>
<name>A0A1X6ZVM7_9RHOB</name>
<dbReference type="EMBL" id="FWFX01000011">
    <property type="protein sequence ID" value="SLN62371.1"/>
    <property type="molecule type" value="Genomic_DNA"/>
</dbReference>
<dbReference type="AlphaFoldDB" id="A0A1X6ZVM7"/>
<sequence length="253" mass="26682">MKLGFIGLGNIASAVATGVARDGHQIYVSQRGAAHAAKLDDQFDAVTIADNQTVLDNSDVVFLGTTVEAAPDVLKPLEFRPDQKVISFMVGISTKDIQSLIAPAKFEAIMIPYPSIAEGGSPLMAYPQSDTIDKLVGKTNTVVSLSTETALSDFLAAQAILSPIVKMLATGADWLAARTGDYHGAEQFLRLLVGGSLMAKPMTELNVLPALIAALNTPGGLNRQFREYMEAEGAFASTERGLDALSKRLSGAA</sequence>
<dbReference type="GO" id="GO:0004735">
    <property type="term" value="F:pyrroline-5-carboxylate reductase activity"/>
    <property type="evidence" value="ECO:0007669"/>
    <property type="project" value="TreeGrafter"/>
</dbReference>